<dbReference type="Proteomes" id="UP001152795">
    <property type="component" value="Unassembled WGS sequence"/>
</dbReference>
<keyword evidence="2" id="KW-1185">Reference proteome</keyword>
<organism evidence="1 2">
    <name type="scientific">Paramuricea clavata</name>
    <name type="common">Red gorgonian</name>
    <name type="synonym">Violescent sea-whip</name>
    <dbReference type="NCBI Taxonomy" id="317549"/>
    <lineage>
        <taxon>Eukaryota</taxon>
        <taxon>Metazoa</taxon>
        <taxon>Cnidaria</taxon>
        <taxon>Anthozoa</taxon>
        <taxon>Octocorallia</taxon>
        <taxon>Malacalcyonacea</taxon>
        <taxon>Plexauridae</taxon>
        <taxon>Paramuricea</taxon>
    </lineage>
</organism>
<evidence type="ECO:0000313" key="2">
    <source>
        <dbReference type="Proteomes" id="UP001152795"/>
    </source>
</evidence>
<name>A0A6S7I784_PARCT</name>
<dbReference type="OrthoDB" id="5953092at2759"/>
<proteinExistence type="predicted"/>
<sequence>AVIRNHEKILDISQNEGIFPEICVKYHRSCRAEFTLKRDLEKIKAVGNVDHSDDSTRRSSRDGHSSSVILPDQCIFCKKSKYKPNTKTREKLHSVQEFRADEKVKNCAILHVQQSSRQSAVAREIIGICSKDLMSSEARYHATCYKNFVRISYDTKNHEVNSTSATESRCAKLQLVYNELYSFCEDLIANLRVIEFRVIKEAFINKASERGVNIPESDKKNLTRKVKNIFPELCFVHYQYNKVLVYPDTLPMDEVVLYNFMFKSELQALKVEDKSEDNVIRVARQLHFEVKSHQAQMSWPPNEHELTPEKIPLYIPHLLDVFLTVLISGHSLNRDKSKTEKTVRLKESFGQDIVFCVTNGAIKTPRICNNTEILKLINKYGHGISYDLVEEIETESALKVISDQRDNHVVIPVDLEEMERSSSVGMIADNIDNLECTLSGSGTERKSELDGEQSGEALDDACTYTPPTKRKYKRSLPSDVVTRVIPEYYGGKRIGPGELPHVQNLGVPNLRYEEKANELRQRYLVWLEVRKLKTHPLLLVPGWTGFNIKTRDHVVIVESVISYLDTIDAAATDLRTAYEVLSRGCEIKDRLQLKAVVCVFDQAFYAKAMEIFWKHKSLFKGLVIMMGGFHLLMMLLGVIGTRFGDAGLRELAVQSKVVAEGSIDKVLIGKQYNRAVRLHKLTYEALMRLILKEFESSVELVMPLDLEQLKLDPNQEEITKVLHSDTFLEWEKQFNAYVHDIKKSGTDLARFWLTYIDLCELVLNLIYATRTGSWDLYLVCIEEAINWAFAYDRQNYARYLVPFLNDMRSLSTTMPEVHAAFSNGQFSIQMGKRNPFGRNEADKTIENTINRDCKTSGGYIGFSANFAATQRWVLNDTRRAAYRKLMREHLSIATNKAYVHNELTPGRIKADARDVDKLADLLDEIFSNPWKTNAEFTSLSTGISVTTEVRDDLLKARERGQKAAKEFVLVRSSAAPEKDFYDPMKKVKLKTFKNLKTTVKVQSKAKVIPLQMDRSLFARMAMLSQFPDPYGSPRKTNKATLAQQLEKNVKIMERYPENATSIYDRMALLQKFKTPTGATFQVVSEKVFEMVTSTNSKRIDVVFDRYKKISIKSVERSKRASSASDGIGTRTFFQAIK</sequence>
<gene>
    <name evidence="1" type="ORF">PACLA_8A028378</name>
</gene>
<feature type="non-terminal residue" evidence="1">
    <location>
        <position position="1137"/>
    </location>
</feature>
<evidence type="ECO:0000313" key="1">
    <source>
        <dbReference type="EMBL" id="CAB4012977.1"/>
    </source>
</evidence>
<dbReference type="PANTHER" id="PTHR46704:SF9">
    <property type="entry name" value="BHLH DOMAIN-CONTAINING PROTEIN"/>
    <property type="match status" value="1"/>
</dbReference>
<dbReference type="PANTHER" id="PTHR46704">
    <property type="entry name" value="CXC DOMAIN-CONTAINING PROTEIN-RELATED"/>
    <property type="match status" value="1"/>
</dbReference>
<protein>
    <submittedName>
        <fullName evidence="1">Uncharacterized protein</fullName>
    </submittedName>
</protein>
<comment type="caution">
    <text evidence="1">The sequence shown here is derived from an EMBL/GenBank/DDBJ whole genome shotgun (WGS) entry which is preliminary data.</text>
</comment>
<dbReference type="AlphaFoldDB" id="A0A6S7I784"/>
<dbReference type="EMBL" id="CACRXK020007701">
    <property type="protein sequence ID" value="CAB4012977.1"/>
    <property type="molecule type" value="Genomic_DNA"/>
</dbReference>
<accession>A0A6S7I784</accession>
<reference evidence="1" key="1">
    <citation type="submission" date="2020-04" db="EMBL/GenBank/DDBJ databases">
        <authorList>
            <person name="Alioto T."/>
            <person name="Alioto T."/>
            <person name="Gomez Garrido J."/>
        </authorList>
    </citation>
    <scope>NUCLEOTIDE SEQUENCE</scope>
    <source>
        <strain evidence="1">A484AB</strain>
    </source>
</reference>